<evidence type="ECO:0000313" key="2">
    <source>
        <dbReference type="Proteomes" id="UP001528920"/>
    </source>
</evidence>
<sequence>MRKFLILFSAWLVLSSFGDKQGSDVSNIKTNALSQLVNDMTNTNSIEDNTLLAKGVKHAANLWRESDGTEAEFEAFCKENYIADPVERELVFNKISRNIEIITGHFNKITLDLLEPVHLNTFEQHTIDNQFGAYSVGAHWQDDFYKNKIAFIIALNFPPFSLEEKEKLAGEWTRQEWAYARLGDYFTARVPAELLQNANKAAAGSDVYIMDYNIYVGHLTDEAGKRFFPEDKVLLSHWNLRDEIKANYANSKDGLEKQKIIYQVMQRIISQEIPEKVINSGDFEWDPYANVVYKNGKTIEATPEPNERYQQILNNFHANKAIDPYYPGESTFIERQYAGAKEISHENTEKIFTDFLRSEETKQVGELIKKRLGRDLEPFDIWYDGFKARSGMDESKLDAQTRKLYPNAAALEADLSNLLVKLGYDKARAKFLADHIAVDPARGSGHAWGGAKKGQKAHLRTRISEKGMDYKGYNIAIHEFGHNVEQTISLYDVDNFTMNGVPNTAFTEALAFIFQKRDMVLLERNVESAEKDALKKLDLFWSAYEIMGVSVLDIRVWKWLYANPEANAAQLRDATMQIAKEVWNEFYAPVYGMKDQTILAVYSHMLNSPLYLSNYAFGNVIEFQLEEQLKGKSFPNEVDRIFKQGRLTPNQWMVEATGNDLSAQPLLKAAKEALEEIK</sequence>
<name>A0ABT5VML3_9BACT</name>
<dbReference type="Proteomes" id="UP001528920">
    <property type="component" value="Unassembled WGS sequence"/>
</dbReference>
<dbReference type="EMBL" id="JAKJSC010000001">
    <property type="protein sequence ID" value="MDE5416491.1"/>
    <property type="molecule type" value="Genomic_DNA"/>
</dbReference>
<organism evidence="1 2">
    <name type="scientific">Paralabilibaculum antarcticum</name>
    <dbReference type="NCBI Taxonomy" id="2912572"/>
    <lineage>
        <taxon>Bacteria</taxon>
        <taxon>Pseudomonadati</taxon>
        <taxon>Bacteroidota</taxon>
        <taxon>Bacteroidia</taxon>
        <taxon>Marinilabiliales</taxon>
        <taxon>Marinifilaceae</taxon>
        <taxon>Paralabilibaculum</taxon>
    </lineage>
</organism>
<dbReference type="RefSeq" id="WP_275107833.1">
    <property type="nucleotide sequence ID" value="NZ_JAKJSC010000001.1"/>
</dbReference>
<dbReference type="SUPFAM" id="SSF55486">
    <property type="entry name" value="Metalloproteases ('zincins'), catalytic domain"/>
    <property type="match status" value="1"/>
</dbReference>
<accession>A0ABT5VML3</accession>
<gene>
    <name evidence="1" type="ORF">L3049_00625</name>
</gene>
<reference evidence="1 2" key="1">
    <citation type="submission" date="2022-01" db="EMBL/GenBank/DDBJ databases">
        <title>Labilibaculum sp. nov, a marine bacterium isolated from Antarctica.</title>
        <authorList>
            <person name="Dai W."/>
        </authorList>
    </citation>
    <scope>NUCLEOTIDE SEQUENCE [LARGE SCALE GENOMIC DNA]</scope>
    <source>
        <strain evidence="1 2">DW002</strain>
    </source>
</reference>
<comment type="caution">
    <text evidence="1">The sequence shown here is derived from an EMBL/GenBank/DDBJ whole genome shotgun (WGS) entry which is preliminary data.</text>
</comment>
<dbReference type="Gene3D" id="1.10.1370.30">
    <property type="match status" value="1"/>
</dbReference>
<evidence type="ECO:0000313" key="1">
    <source>
        <dbReference type="EMBL" id="MDE5416491.1"/>
    </source>
</evidence>
<evidence type="ECO:0008006" key="3">
    <source>
        <dbReference type="Google" id="ProtNLM"/>
    </source>
</evidence>
<proteinExistence type="predicted"/>
<protein>
    <recommendedName>
        <fullName evidence="3">Peptidase M3A/M3B catalytic domain-containing protein</fullName>
    </recommendedName>
</protein>
<keyword evidence="2" id="KW-1185">Reference proteome</keyword>